<feature type="region of interest" description="Disordered" evidence="4">
    <location>
        <begin position="232"/>
        <end position="258"/>
    </location>
</feature>
<dbReference type="InterPro" id="IPR001789">
    <property type="entry name" value="Sig_transdc_resp-reg_receiver"/>
</dbReference>
<dbReference type="InterPro" id="IPR003661">
    <property type="entry name" value="HisK_dim/P_dom"/>
</dbReference>
<evidence type="ECO:0000256" key="4">
    <source>
        <dbReference type="SAM" id="MobiDB-lite"/>
    </source>
</evidence>
<feature type="compositionally biased region" description="Low complexity" evidence="4">
    <location>
        <begin position="720"/>
        <end position="731"/>
    </location>
</feature>
<dbReference type="SUPFAM" id="SSF47384">
    <property type="entry name" value="Homodimeric domain of signal transducing histidine kinase"/>
    <property type="match status" value="1"/>
</dbReference>
<dbReference type="Gene3D" id="1.10.287.130">
    <property type="match status" value="1"/>
</dbReference>
<evidence type="ECO:0000256" key="2">
    <source>
        <dbReference type="ARBA" id="ARBA00023012"/>
    </source>
</evidence>
<dbReference type="GO" id="GO:0000155">
    <property type="term" value="F:phosphorelay sensor kinase activity"/>
    <property type="evidence" value="ECO:0007669"/>
    <property type="project" value="InterPro"/>
</dbReference>
<dbReference type="SMART" id="SM00388">
    <property type="entry name" value="HisKA"/>
    <property type="match status" value="1"/>
</dbReference>
<feature type="compositionally biased region" description="Basic and acidic residues" evidence="4">
    <location>
        <begin position="1022"/>
        <end position="1047"/>
    </location>
</feature>
<dbReference type="SUPFAM" id="SSF55874">
    <property type="entry name" value="ATPase domain of HSP90 chaperone/DNA topoisomerase II/histidine kinase"/>
    <property type="match status" value="1"/>
</dbReference>
<feature type="compositionally biased region" description="Basic and acidic residues" evidence="4">
    <location>
        <begin position="751"/>
        <end position="762"/>
    </location>
</feature>
<keyword evidence="1 3" id="KW-0597">Phosphoprotein</keyword>
<dbReference type="Pfam" id="PF00072">
    <property type="entry name" value="Response_reg"/>
    <property type="match status" value="1"/>
</dbReference>
<dbReference type="FunFam" id="1.10.287.130:FF:000050">
    <property type="entry name" value="Related to histidine kinase"/>
    <property type="match status" value="1"/>
</dbReference>
<feature type="region of interest" description="Disordered" evidence="4">
    <location>
        <begin position="870"/>
        <end position="906"/>
    </location>
</feature>
<feature type="region of interest" description="Disordered" evidence="4">
    <location>
        <begin position="720"/>
        <end position="766"/>
    </location>
</feature>
<dbReference type="Gene3D" id="3.30.565.10">
    <property type="entry name" value="Histidine kinase-like ATPase, C-terminal domain"/>
    <property type="match status" value="1"/>
</dbReference>
<feature type="compositionally biased region" description="Polar residues" evidence="4">
    <location>
        <begin position="247"/>
        <end position="258"/>
    </location>
</feature>
<evidence type="ECO:0008006" key="9">
    <source>
        <dbReference type="Google" id="ProtNLM"/>
    </source>
</evidence>
<dbReference type="SMART" id="SM00387">
    <property type="entry name" value="HATPase_c"/>
    <property type="match status" value="1"/>
</dbReference>
<dbReference type="Pfam" id="PF00512">
    <property type="entry name" value="HisKA"/>
    <property type="match status" value="1"/>
</dbReference>
<dbReference type="EMBL" id="JAVHJO010000008">
    <property type="protein sequence ID" value="KAK6537997.1"/>
    <property type="molecule type" value="Genomic_DNA"/>
</dbReference>
<comment type="caution">
    <text evidence="7">The sequence shown here is derived from an EMBL/GenBank/DDBJ whole genome shotgun (WGS) entry which is preliminary data.</text>
</comment>
<evidence type="ECO:0000256" key="1">
    <source>
        <dbReference type="ARBA" id="ARBA00022553"/>
    </source>
</evidence>
<feature type="domain" description="Response regulatory" evidence="6">
    <location>
        <begin position="809"/>
        <end position="987"/>
    </location>
</feature>
<evidence type="ECO:0000259" key="6">
    <source>
        <dbReference type="PROSITE" id="PS50110"/>
    </source>
</evidence>
<dbReference type="SMART" id="SM00448">
    <property type="entry name" value="REC"/>
    <property type="match status" value="1"/>
</dbReference>
<proteinExistence type="predicted"/>
<dbReference type="PROSITE" id="PS50110">
    <property type="entry name" value="RESPONSE_REGULATORY"/>
    <property type="match status" value="1"/>
</dbReference>
<feature type="compositionally biased region" description="Polar residues" evidence="4">
    <location>
        <begin position="870"/>
        <end position="881"/>
    </location>
</feature>
<dbReference type="Pfam" id="PF02518">
    <property type="entry name" value="HATPase_c"/>
    <property type="match status" value="1"/>
</dbReference>
<dbReference type="CDD" id="cd16922">
    <property type="entry name" value="HATPase_EvgS-ArcB-TorS-like"/>
    <property type="match status" value="1"/>
</dbReference>
<dbReference type="CDD" id="cd17546">
    <property type="entry name" value="REC_hyHK_CKI1_RcsC-like"/>
    <property type="match status" value="1"/>
</dbReference>
<feature type="domain" description="Histidine kinase" evidence="5">
    <location>
        <begin position="450"/>
        <end position="690"/>
    </location>
</feature>
<dbReference type="PRINTS" id="PR00344">
    <property type="entry name" value="BCTRLSENSOR"/>
</dbReference>
<dbReference type="InterPro" id="IPR036890">
    <property type="entry name" value="HATPase_C_sf"/>
</dbReference>
<dbReference type="InterPro" id="IPR003594">
    <property type="entry name" value="HATPase_dom"/>
</dbReference>
<organism evidence="7 8">
    <name type="scientific">Orbilia ellipsospora</name>
    <dbReference type="NCBI Taxonomy" id="2528407"/>
    <lineage>
        <taxon>Eukaryota</taxon>
        <taxon>Fungi</taxon>
        <taxon>Dikarya</taxon>
        <taxon>Ascomycota</taxon>
        <taxon>Pezizomycotina</taxon>
        <taxon>Orbiliomycetes</taxon>
        <taxon>Orbiliales</taxon>
        <taxon>Orbiliaceae</taxon>
        <taxon>Orbilia</taxon>
    </lineage>
</organism>
<sequence>MAQSSDKSHASMTPDILGFAALQHSPSPTLILSGDSKQILFCNFAMERLFHIVRMHTEKESDLFAQTPPVTSDMVKGHSLSDMGIGLIQEGTAMFVEFGWTRLLDALRPRTNRLFPHEDLPEGDQSTIKNDHRHLLEEIHGFSEEDRLKDATVEVVFSLPQIKFDFGSVQHHPRFLKGVSAFTSASSPSGNARFEGSCIITPFDADEKSCFLFTFINVGPVDFNTSSLAPSRSSKLPSSSGAWVKQSLPQSNDGSSLNLAKNVNPRSTNIVANEDVQLTVIQKMAIMKNAVLDTMAVPVFATWLDGSCTFANKSGLYWAAVDIPASGDIGFMDNNWTSKFKVYDTEFKRKLDLDEYPLLRLCRSKKPLASQRLGLMNKNGEKKVFDVAGEGILNRDGEWVAGLIWCRDVTLMQEEFEDKFAKQAKENARLVAKELSAKEASRLKSQFLANMSHEIRTPIAGVLGMSEILLDTELSEEQQEYAENIQRSANALLTVINDILDFSKVESGRLDIEEVQFSIALVLSDVIRMMGIHAEKKRLHFITEIGEDIQNDIQVLGDPGRIRQILTNLLSNSIKFTMDGHVKLRASVDEELLVDTMTNNLVPLLAKGAEKYIVIKIEIEDTGIGIKEDVLKTLFTPFGQADSSTARKFGGSGLGLAISKNLVELMGGVVKLDSVYRQGTTATVKIPFRLPFPRSPRSTNGEILPDLDSVPERLQNDMSVSLRSVSDSSTSPRINPTGDPVTPPISPLLRETSRPKTRKDPFAPDQSLYDATLRSRSRSATSSISIPLHLNSTMDPKIILPMEKRHKLHILIVEDNKINQQIATKLVKKLGFNVSAVSNGQEALDYLIETNVHFPKDAAINIPMRSSRENYSASIQRQVQDSIDEEGYPDSPPELKDDQGSQSDATSNLNLVPDLVLMDCHMPVLDGYSATRAVRLLPDPLRHLPIIAMTASAIKGDREKCREAGMSDYLSKPVVTSNLERMLVKWLSYSGDDHYRSIRMNGQTPPREHAKKPNQLNLSDIDFPKRRVRLEEPSDLPTRRVNFDEGS</sequence>
<evidence type="ECO:0000259" key="5">
    <source>
        <dbReference type="PROSITE" id="PS50109"/>
    </source>
</evidence>
<reference evidence="7 8" key="1">
    <citation type="submission" date="2019-10" db="EMBL/GenBank/DDBJ databases">
        <authorList>
            <person name="Palmer J.M."/>
        </authorList>
    </citation>
    <scope>NUCLEOTIDE SEQUENCE [LARGE SCALE GENOMIC DNA]</scope>
    <source>
        <strain evidence="7 8">TWF694</strain>
    </source>
</reference>
<feature type="region of interest" description="Disordered" evidence="4">
    <location>
        <begin position="1002"/>
        <end position="1047"/>
    </location>
</feature>
<protein>
    <recommendedName>
        <fullName evidence="9">Histidine kinase</fullName>
    </recommendedName>
</protein>
<dbReference type="Proteomes" id="UP001365542">
    <property type="component" value="Unassembled WGS sequence"/>
</dbReference>
<dbReference type="PANTHER" id="PTHR45339:SF1">
    <property type="entry name" value="HYBRID SIGNAL TRANSDUCTION HISTIDINE KINASE J"/>
    <property type="match status" value="1"/>
</dbReference>
<keyword evidence="2" id="KW-0902">Two-component regulatory system</keyword>
<evidence type="ECO:0000256" key="3">
    <source>
        <dbReference type="PROSITE-ProRule" id="PRU00169"/>
    </source>
</evidence>
<dbReference type="InterPro" id="IPR011006">
    <property type="entry name" value="CheY-like_superfamily"/>
</dbReference>
<dbReference type="AlphaFoldDB" id="A0AAV9XAC4"/>
<feature type="modified residue" description="4-aspartylphosphate" evidence="3">
    <location>
        <position position="919"/>
    </location>
</feature>
<dbReference type="CDD" id="cd00082">
    <property type="entry name" value="HisKA"/>
    <property type="match status" value="1"/>
</dbReference>
<dbReference type="PROSITE" id="PS50109">
    <property type="entry name" value="HIS_KIN"/>
    <property type="match status" value="1"/>
</dbReference>
<dbReference type="FunFam" id="3.30.565.10:FF:000010">
    <property type="entry name" value="Sensor histidine kinase RcsC"/>
    <property type="match status" value="1"/>
</dbReference>
<gene>
    <name evidence="7" type="ORF">TWF694_010890</name>
</gene>
<dbReference type="InterPro" id="IPR005467">
    <property type="entry name" value="His_kinase_dom"/>
</dbReference>
<evidence type="ECO:0000313" key="7">
    <source>
        <dbReference type="EMBL" id="KAK6537997.1"/>
    </source>
</evidence>
<evidence type="ECO:0000313" key="8">
    <source>
        <dbReference type="Proteomes" id="UP001365542"/>
    </source>
</evidence>
<dbReference type="InterPro" id="IPR004358">
    <property type="entry name" value="Sig_transdc_His_kin-like_C"/>
</dbReference>
<dbReference type="InterPro" id="IPR036097">
    <property type="entry name" value="HisK_dim/P_sf"/>
</dbReference>
<accession>A0AAV9XAC4</accession>
<dbReference type="PANTHER" id="PTHR45339">
    <property type="entry name" value="HYBRID SIGNAL TRANSDUCTION HISTIDINE KINASE J"/>
    <property type="match status" value="1"/>
</dbReference>
<name>A0AAV9XAC4_9PEZI</name>
<keyword evidence="8" id="KW-1185">Reference proteome</keyword>
<dbReference type="SUPFAM" id="SSF52172">
    <property type="entry name" value="CheY-like"/>
    <property type="match status" value="2"/>
</dbReference>
<dbReference type="Gene3D" id="3.40.50.2300">
    <property type="match status" value="1"/>
</dbReference>